<comment type="caution">
    <text evidence="1">The sequence shown here is derived from an EMBL/GenBank/DDBJ whole genome shotgun (WGS) entry which is preliminary data.</text>
</comment>
<name>A3K8J2_SAGS3</name>
<proteinExistence type="predicted"/>
<dbReference type="Proteomes" id="UP000005713">
    <property type="component" value="Unassembled WGS sequence"/>
</dbReference>
<gene>
    <name evidence="1" type="ORF">SSE37_14544</name>
</gene>
<organism evidence="1 2">
    <name type="scientific">Sagittula stellata (strain ATCC 700073 / DSM 11524 / E-37)</name>
    <dbReference type="NCBI Taxonomy" id="388399"/>
    <lineage>
        <taxon>Bacteria</taxon>
        <taxon>Pseudomonadati</taxon>
        <taxon>Pseudomonadota</taxon>
        <taxon>Alphaproteobacteria</taxon>
        <taxon>Rhodobacterales</taxon>
        <taxon>Roseobacteraceae</taxon>
        <taxon>Sagittula</taxon>
    </lineage>
</organism>
<evidence type="ECO:0000313" key="2">
    <source>
        <dbReference type="Proteomes" id="UP000005713"/>
    </source>
</evidence>
<sequence length="186" mass="19788">MEGCGVIVRTTLLILLAVPVRAETVTMAFQWDGSGGYAVSGALQYDTRDVSGPLVRDSDLICFHVDGTKDGAPIGHWGLRMLNEETDWRLFLDPEGSELLVEGMGVDMPQAWNMDGFGTSCGTGGFGFNIGSAAQDLCLDGELLYESQVDPFRPFPVARVTDHAFPAYACNAPALMSALPGVLPGG</sequence>
<protein>
    <submittedName>
        <fullName evidence="1">Uncharacterized protein</fullName>
    </submittedName>
</protein>
<keyword evidence="2" id="KW-1185">Reference proteome</keyword>
<dbReference type="AlphaFoldDB" id="A3K8J2"/>
<accession>A3K8J2</accession>
<evidence type="ECO:0000313" key="1">
    <source>
        <dbReference type="EMBL" id="EBA06430.1"/>
    </source>
</evidence>
<reference evidence="1 2" key="1">
    <citation type="submission" date="2006-06" db="EMBL/GenBank/DDBJ databases">
        <authorList>
            <person name="Moran M.A."/>
            <person name="Ferriera S."/>
            <person name="Johnson J."/>
            <person name="Kravitz S."/>
            <person name="Beeson K."/>
            <person name="Sutton G."/>
            <person name="Rogers Y.-H."/>
            <person name="Friedman R."/>
            <person name="Frazier M."/>
            <person name="Venter J.C."/>
        </authorList>
    </citation>
    <scope>NUCLEOTIDE SEQUENCE [LARGE SCALE GENOMIC DNA]</scope>
    <source>
        <strain evidence="1 2">E-37</strain>
    </source>
</reference>
<dbReference type="EMBL" id="AAYA01000015">
    <property type="protein sequence ID" value="EBA06430.1"/>
    <property type="molecule type" value="Genomic_DNA"/>
</dbReference>
<dbReference type="eggNOG" id="ENOG5030DWD">
    <property type="taxonomic scope" value="Bacteria"/>
</dbReference>